<evidence type="ECO:0000313" key="19">
    <source>
        <dbReference type="EMBL" id="RVU25949.1"/>
    </source>
</evidence>
<reference evidence="19 20" key="1">
    <citation type="submission" date="2019-01" db="EMBL/GenBank/DDBJ databases">
        <authorList>
            <person name="Chen W.-M."/>
        </authorList>
    </citation>
    <scope>NUCLEOTIDE SEQUENCE [LARGE SCALE GENOMIC DNA]</scope>
    <source>
        <strain evidence="19 20">FSY-15</strain>
    </source>
</reference>
<dbReference type="PANTHER" id="PTHR10091">
    <property type="entry name" value="ALDOSE-1-EPIMERASE"/>
    <property type="match status" value="1"/>
</dbReference>
<dbReference type="EMBL" id="SACY01000002">
    <property type="protein sequence ID" value="RVU25949.1"/>
    <property type="molecule type" value="Genomic_DNA"/>
</dbReference>
<evidence type="ECO:0000256" key="6">
    <source>
        <dbReference type="ARBA" id="ARBA00011245"/>
    </source>
</evidence>
<feature type="binding site" evidence="17">
    <location>
        <begin position="99"/>
        <end position="100"/>
    </location>
    <ligand>
        <name>beta-D-galactose</name>
        <dbReference type="ChEBI" id="CHEBI:27667"/>
    </ligand>
</feature>
<keyword evidence="10" id="KW-0597">Phosphoprotein</keyword>
<evidence type="ECO:0000256" key="14">
    <source>
        <dbReference type="PIRNR" id="PIRNR005096"/>
    </source>
</evidence>
<dbReference type="InterPro" id="IPR011013">
    <property type="entry name" value="Gal_mutarotase_sf_dom"/>
</dbReference>
<feature type="binding site" evidence="16">
    <location>
        <position position="270"/>
    </location>
    <ligand>
        <name>beta-D-galactose</name>
        <dbReference type="ChEBI" id="CHEBI:27667"/>
    </ligand>
</feature>
<keyword evidence="13 14" id="KW-0119">Carbohydrate metabolism</keyword>
<comment type="similarity">
    <text evidence="5 14">Belongs to the aldose epimerase family.</text>
</comment>
<dbReference type="InterPro" id="IPR018052">
    <property type="entry name" value="Ald1_epimerase_CS"/>
</dbReference>
<evidence type="ECO:0000256" key="1">
    <source>
        <dbReference type="ARBA" id="ARBA00001614"/>
    </source>
</evidence>
<keyword evidence="20" id="KW-1185">Reference proteome</keyword>
<proteinExistence type="inferred from homology"/>
<evidence type="ECO:0000256" key="15">
    <source>
        <dbReference type="PIRSR" id="PIRSR005096-1"/>
    </source>
</evidence>
<evidence type="ECO:0000256" key="8">
    <source>
        <dbReference type="ARBA" id="ARBA00014165"/>
    </source>
</evidence>
<feature type="active site" description="Proton acceptor" evidence="15">
    <location>
        <position position="335"/>
    </location>
</feature>
<dbReference type="Proteomes" id="UP000282832">
    <property type="component" value="Unassembled WGS sequence"/>
</dbReference>
<dbReference type="GO" id="GO:0033499">
    <property type="term" value="P:galactose catabolic process via UDP-galactose, Leloir pathway"/>
    <property type="evidence" value="ECO:0007669"/>
    <property type="project" value="TreeGrafter"/>
</dbReference>
<dbReference type="FunFam" id="2.70.98.10:FF:000003">
    <property type="entry name" value="Aldose 1-epimerase"/>
    <property type="match status" value="1"/>
</dbReference>
<comment type="subcellular location">
    <subcellularLocation>
        <location evidence="3">Cytoplasm</location>
    </subcellularLocation>
</comment>
<evidence type="ECO:0000256" key="10">
    <source>
        <dbReference type="ARBA" id="ARBA00022553"/>
    </source>
</evidence>
<keyword evidence="9" id="KW-0963">Cytoplasm</keyword>
<evidence type="ECO:0000256" key="7">
    <source>
        <dbReference type="ARBA" id="ARBA00013185"/>
    </source>
</evidence>
<dbReference type="SUPFAM" id="SSF74650">
    <property type="entry name" value="Galactose mutarotase-like"/>
    <property type="match status" value="1"/>
</dbReference>
<evidence type="ECO:0000256" key="9">
    <source>
        <dbReference type="ARBA" id="ARBA00022490"/>
    </source>
</evidence>
<dbReference type="Gene3D" id="2.70.98.10">
    <property type="match status" value="1"/>
</dbReference>
<evidence type="ECO:0000256" key="11">
    <source>
        <dbReference type="ARBA" id="ARBA00022837"/>
    </source>
</evidence>
<feature type="chain" id="PRO_5019558989" description="Aldose 1-epimerase" evidence="18">
    <location>
        <begin position="18"/>
        <end position="367"/>
    </location>
</feature>
<dbReference type="Pfam" id="PF01263">
    <property type="entry name" value="Aldose_epim"/>
    <property type="match status" value="1"/>
</dbReference>
<dbReference type="OrthoDB" id="9779408at2"/>
<dbReference type="InterPro" id="IPR015443">
    <property type="entry name" value="Aldose_1-epimerase"/>
</dbReference>
<evidence type="ECO:0000256" key="3">
    <source>
        <dbReference type="ARBA" id="ARBA00004496"/>
    </source>
</evidence>
<dbReference type="EC" id="5.1.3.3" evidence="7 14"/>
<dbReference type="GO" id="GO:0030246">
    <property type="term" value="F:carbohydrate binding"/>
    <property type="evidence" value="ECO:0007669"/>
    <property type="project" value="InterPro"/>
</dbReference>
<feature type="binding site" evidence="17">
    <location>
        <begin position="198"/>
        <end position="200"/>
    </location>
    <ligand>
        <name>beta-D-galactose</name>
        <dbReference type="ChEBI" id="CHEBI:27667"/>
    </ligand>
</feature>
<evidence type="ECO:0000256" key="5">
    <source>
        <dbReference type="ARBA" id="ARBA00006206"/>
    </source>
</evidence>
<comment type="caution">
    <text evidence="19">The sequence shown here is derived from an EMBL/GenBank/DDBJ whole genome shotgun (WGS) entry which is preliminary data.</text>
</comment>
<evidence type="ECO:0000256" key="16">
    <source>
        <dbReference type="PIRSR" id="PIRSR005096-2"/>
    </source>
</evidence>
<feature type="active site" description="Proton donor" evidence="15">
    <location>
        <position position="198"/>
    </location>
</feature>
<dbReference type="PIRSF" id="PIRSF005096">
    <property type="entry name" value="GALM"/>
    <property type="match status" value="1"/>
</dbReference>
<dbReference type="InterPro" id="IPR008183">
    <property type="entry name" value="Aldose_1/G6P_1-epimerase"/>
</dbReference>
<gene>
    <name evidence="19" type="ORF">EOJ36_05920</name>
</gene>
<organism evidence="19 20">
    <name type="scientific">Sandaracinomonas limnophila</name>
    <dbReference type="NCBI Taxonomy" id="1862386"/>
    <lineage>
        <taxon>Bacteria</taxon>
        <taxon>Pseudomonadati</taxon>
        <taxon>Bacteroidota</taxon>
        <taxon>Cytophagia</taxon>
        <taxon>Cytophagales</taxon>
        <taxon>Flectobacillaceae</taxon>
        <taxon>Sandaracinomonas</taxon>
    </lineage>
</organism>
<accession>A0A437PUK8</accession>
<keyword evidence="12 14" id="KW-0413">Isomerase</keyword>
<dbReference type="InterPro" id="IPR014718">
    <property type="entry name" value="GH-type_carb-bd"/>
</dbReference>
<evidence type="ECO:0000256" key="13">
    <source>
        <dbReference type="ARBA" id="ARBA00023277"/>
    </source>
</evidence>
<comment type="cofactor">
    <cofactor evidence="2">
        <name>Ca(2+)</name>
        <dbReference type="ChEBI" id="CHEBI:29108"/>
    </cofactor>
</comment>
<keyword evidence="11" id="KW-0106">Calcium</keyword>
<protein>
    <recommendedName>
        <fullName evidence="8 14">Aldose 1-epimerase</fullName>
        <ecNumber evidence="7 14">5.1.3.3</ecNumber>
    </recommendedName>
</protein>
<dbReference type="PANTHER" id="PTHR10091:SF0">
    <property type="entry name" value="GALACTOSE MUTAROTASE"/>
    <property type="match status" value="1"/>
</dbReference>
<dbReference type="PROSITE" id="PS00545">
    <property type="entry name" value="ALDOSE_1_EPIMERASE"/>
    <property type="match status" value="1"/>
</dbReference>
<dbReference type="NCBIfam" id="NF008277">
    <property type="entry name" value="PRK11055.1"/>
    <property type="match status" value="1"/>
</dbReference>
<feature type="signal peptide" evidence="18">
    <location>
        <begin position="1"/>
        <end position="17"/>
    </location>
</feature>
<comment type="catalytic activity">
    <reaction evidence="1 14">
        <text>alpha-D-glucose = beta-D-glucose</text>
        <dbReference type="Rhea" id="RHEA:10264"/>
        <dbReference type="ChEBI" id="CHEBI:15903"/>
        <dbReference type="ChEBI" id="CHEBI:17925"/>
        <dbReference type="EC" id="5.1.3.3"/>
    </reaction>
</comment>
<name>A0A437PUK8_9BACT</name>
<sequence>MKTLLTLLTLLTFNSFAQMNNIQKSTFGTLPDGRTADLYTLKNKNGMEARITNYGGLLTYLTAPDKNGHFDNVVLKLESLDAYVKGNPFFGALVGRYGNRIAKGKFTLDGKQYSLFINNGENALHGGKQGFDKVLWSAKAIDGSEPKLELTYLSKDMEEGYPGNLSVKVTYTLKNTNAISIEYEATTDKPTVVNLTNHTYFNLTGNPQNKITSHQIKLAASKFIPVDKGLIPTGEIRAVKGTAFDFTTMHTIGDRIAANEEQIQIGNGYDHCWVFDKDPKKFEQVVEVFEPSSGRKMKMFTDQPATQFYTGNFLNGTVEGLPGQFFQQRSGFCLETQHFPDSPNQPKFPSTVLRPGEVYKTKTEYSF</sequence>
<evidence type="ECO:0000256" key="18">
    <source>
        <dbReference type="SAM" id="SignalP"/>
    </source>
</evidence>
<evidence type="ECO:0000256" key="12">
    <source>
        <dbReference type="ARBA" id="ARBA00023235"/>
    </source>
</evidence>
<dbReference type="UniPathway" id="UPA00242"/>
<dbReference type="AlphaFoldDB" id="A0A437PUK8"/>
<dbReference type="GO" id="GO:0005737">
    <property type="term" value="C:cytoplasm"/>
    <property type="evidence" value="ECO:0007669"/>
    <property type="project" value="UniProtKB-SubCell"/>
</dbReference>
<dbReference type="GO" id="GO:0004034">
    <property type="term" value="F:aldose 1-epimerase activity"/>
    <property type="evidence" value="ECO:0007669"/>
    <property type="project" value="UniProtKB-EC"/>
</dbReference>
<evidence type="ECO:0000256" key="4">
    <source>
        <dbReference type="ARBA" id="ARBA00005028"/>
    </source>
</evidence>
<dbReference type="InterPro" id="IPR047215">
    <property type="entry name" value="Galactose_mutarotase-like"/>
</dbReference>
<comment type="pathway">
    <text evidence="4 14">Carbohydrate metabolism; hexose metabolism.</text>
</comment>
<evidence type="ECO:0000313" key="20">
    <source>
        <dbReference type="Proteomes" id="UP000282832"/>
    </source>
</evidence>
<evidence type="ECO:0000256" key="2">
    <source>
        <dbReference type="ARBA" id="ARBA00001913"/>
    </source>
</evidence>
<dbReference type="CDD" id="cd09019">
    <property type="entry name" value="galactose_mutarotase_like"/>
    <property type="match status" value="1"/>
</dbReference>
<dbReference type="GO" id="GO:0006006">
    <property type="term" value="P:glucose metabolic process"/>
    <property type="evidence" value="ECO:0007669"/>
    <property type="project" value="TreeGrafter"/>
</dbReference>
<comment type="subunit">
    <text evidence="6">Monomer.</text>
</comment>
<keyword evidence="18" id="KW-0732">Signal</keyword>
<evidence type="ECO:0000256" key="17">
    <source>
        <dbReference type="PIRSR" id="PIRSR005096-3"/>
    </source>
</evidence>